<evidence type="ECO:0000313" key="4">
    <source>
        <dbReference type="Proteomes" id="UP000544122"/>
    </source>
</evidence>
<comment type="caution">
    <text evidence="3">The sequence shown here is derived from an EMBL/GenBank/DDBJ whole genome shotgun (WGS) entry which is preliminary data.</text>
</comment>
<gene>
    <name evidence="3" type="ORF">HCN58_04480</name>
</gene>
<keyword evidence="4" id="KW-1185">Reference proteome</keyword>
<reference evidence="3 4" key="1">
    <citation type="submission" date="2020-03" db="EMBL/GenBank/DDBJ databases">
        <title>Bradyrhizobium diversity isolated from nodules of Indigofera sp.</title>
        <authorList>
            <person name="Klepa M."/>
            <person name="Helene L."/>
            <person name="Hungria M."/>
        </authorList>
    </citation>
    <scope>NUCLEOTIDE SEQUENCE [LARGE SCALE GENOMIC DNA]</scope>
    <source>
        <strain evidence="3 4">WSM 1791</strain>
    </source>
</reference>
<dbReference type="CDD" id="cd08891">
    <property type="entry name" value="SRPBCC_CalC"/>
    <property type="match status" value="1"/>
</dbReference>
<evidence type="ECO:0000256" key="1">
    <source>
        <dbReference type="ARBA" id="ARBA00006817"/>
    </source>
</evidence>
<comment type="similarity">
    <text evidence="1">Belongs to the AHA1 family.</text>
</comment>
<dbReference type="RefSeq" id="WP_171578161.1">
    <property type="nucleotide sequence ID" value="NZ_JAAVLX010000002.1"/>
</dbReference>
<evidence type="ECO:0000259" key="2">
    <source>
        <dbReference type="Pfam" id="PF08327"/>
    </source>
</evidence>
<accession>A0A7Y4GN78</accession>
<proteinExistence type="inferred from homology"/>
<dbReference type="SUPFAM" id="SSF55961">
    <property type="entry name" value="Bet v1-like"/>
    <property type="match status" value="1"/>
</dbReference>
<dbReference type="Pfam" id="PF08327">
    <property type="entry name" value="AHSA1"/>
    <property type="match status" value="1"/>
</dbReference>
<dbReference type="InterPro" id="IPR013538">
    <property type="entry name" value="ASHA1/2-like_C"/>
</dbReference>
<dbReference type="Gene3D" id="3.30.530.20">
    <property type="match status" value="1"/>
</dbReference>
<organism evidence="3 4">
    <name type="scientific">Bradyrhizobium australiense</name>
    <dbReference type="NCBI Taxonomy" id="2721161"/>
    <lineage>
        <taxon>Bacteria</taxon>
        <taxon>Pseudomonadati</taxon>
        <taxon>Pseudomonadota</taxon>
        <taxon>Alphaproteobacteria</taxon>
        <taxon>Hyphomicrobiales</taxon>
        <taxon>Nitrobacteraceae</taxon>
        <taxon>Bradyrhizobium</taxon>
    </lineage>
</organism>
<name>A0A7Y4GN78_9BRAD</name>
<evidence type="ECO:0000313" key="3">
    <source>
        <dbReference type="EMBL" id="NOJ38874.1"/>
    </source>
</evidence>
<dbReference type="AlphaFoldDB" id="A0A7Y4GN78"/>
<dbReference type="EMBL" id="JAAVLX010000002">
    <property type="protein sequence ID" value="NOJ38874.1"/>
    <property type="molecule type" value="Genomic_DNA"/>
</dbReference>
<feature type="domain" description="Activator of Hsp90 ATPase homologue 1/2-like C-terminal" evidence="2">
    <location>
        <begin position="17"/>
        <end position="149"/>
    </location>
</feature>
<dbReference type="InterPro" id="IPR023393">
    <property type="entry name" value="START-like_dom_sf"/>
</dbReference>
<sequence length="158" mass="17565">MLKIKPAPICRSVTVTVPPQQAFKVFTSDIGLWWPASHKIGKAPFKSAVIEPRTGGRWYEVGDDGSECSWGDVLAWEPPSRLVLAWRIGADWQFDSSLLTEVEVKFVPTESGGTRIELEHRLLENMGEGAEGVRDQFESEHGWAGVLNRYAAATKSDH</sequence>
<protein>
    <submittedName>
        <fullName evidence="3">ATPase</fullName>
    </submittedName>
</protein>
<dbReference type="Proteomes" id="UP000544122">
    <property type="component" value="Unassembled WGS sequence"/>
</dbReference>